<dbReference type="Pfam" id="PF00087">
    <property type="entry name" value="Toxin_TOLIP"/>
    <property type="match status" value="2"/>
</dbReference>
<dbReference type="GO" id="GO:0005886">
    <property type="term" value="C:plasma membrane"/>
    <property type="evidence" value="ECO:0007669"/>
    <property type="project" value="UniProtKB-SubCell"/>
</dbReference>
<keyword evidence="7" id="KW-0325">Glycoprotein</keyword>
<dbReference type="Proteomes" id="UP000694427">
    <property type="component" value="Unplaced"/>
</dbReference>
<feature type="domain" description="UPAR/Ly6" evidence="9">
    <location>
        <begin position="105"/>
        <end position="180"/>
    </location>
</feature>
<dbReference type="Gene3D" id="2.10.60.10">
    <property type="entry name" value="CD59"/>
    <property type="match status" value="2"/>
</dbReference>
<comment type="subcellular location">
    <subcellularLocation>
        <location evidence="1">Cell membrane</location>
    </subcellularLocation>
    <subcellularLocation>
        <location evidence="2">Secreted</location>
    </subcellularLocation>
</comment>
<dbReference type="InterPro" id="IPR035076">
    <property type="entry name" value="Toxin/TOLIP"/>
</dbReference>
<evidence type="ECO:0000256" key="3">
    <source>
        <dbReference type="ARBA" id="ARBA00022475"/>
    </source>
</evidence>
<sequence>MDLQISVFLLFVLFTGGHSLSCYDCISPQGSCNQTSQCTTGSNNCFRTILTYNSATVIVKSCAAGCPSGSINLGAGRVDPVCCNTDLCNTKDTPDLSNNTSNGKTCYYCDGRSCSNTVSCSGSEDHCFSVFGTLQGQPWVLKGCVSESICNATFNIPYVNGISCCKENLCNGVRSVNQISAESSTQSTTKSPNGSQSVTQSFLFLCCFLLSCFILLH</sequence>
<evidence type="ECO:0000256" key="4">
    <source>
        <dbReference type="ARBA" id="ARBA00022525"/>
    </source>
</evidence>
<dbReference type="InterPro" id="IPR016054">
    <property type="entry name" value="LY6_UPA_recep-like"/>
</dbReference>
<evidence type="ECO:0000313" key="11">
    <source>
        <dbReference type="Proteomes" id="UP000694427"/>
    </source>
</evidence>
<proteinExistence type="predicted"/>
<keyword evidence="6" id="KW-0472">Membrane</keyword>
<keyword evidence="5 8" id="KW-0732">Signal</keyword>
<dbReference type="InterPro" id="IPR050918">
    <property type="entry name" value="CNF-like_PLA2_Inhibitor"/>
</dbReference>
<feature type="chain" id="PRO_5034736219" description="UPAR/Ly6 domain-containing protein" evidence="8">
    <location>
        <begin position="20"/>
        <end position="217"/>
    </location>
</feature>
<feature type="domain" description="UPAR/Ly6" evidence="9">
    <location>
        <begin position="20"/>
        <end position="99"/>
    </location>
</feature>
<evidence type="ECO:0000259" key="9">
    <source>
        <dbReference type="SMART" id="SM00134"/>
    </source>
</evidence>
<dbReference type="InterPro" id="IPR045860">
    <property type="entry name" value="Snake_toxin-like_sf"/>
</dbReference>
<keyword evidence="3" id="KW-1003">Cell membrane</keyword>
<dbReference type="GO" id="GO:0005576">
    <property type="term" value="C:extracellular region"/>
    <property type="evidence" value="ECO:0007669"/>
    <property type="project" value="UniProtKB-SubCell"/>
</dbReference>
<evidence type="ECO:0000256" key="7">
    <source>
        <dbReference type="ARBA" id="ARBA00023180"/>
    </source>
</evidence>
<feature type="signal peptide" evidence="8">
    <location>
        <begin position="1"/>
        <end position="19"/>
    </location>
</feature>
<keyword evidence="4" id="KW-0964">Secreted</keyword>
<evidence type="ECO:0000256" key="2">
    <source>
        <dbReference type="ARBA" id="ARBA00004613"/>
    </source>
</evidence>
<dbReference type="SUPFAM" id="SSF57302">
    <property type="entry name" value="Snake toxin-like"/>
    <property type="match status" value="2"/>
</dbReference>
<evidence type="ECO:0000256" key="5">
    <source>
        <dbReference type="ARBA" id="ARBA00022729"/>
    </source>
</evidence>
<reference evidence="10" key="2">
    <citation type="submission" date="2025-09" db="UniProtKB">
        <authorList>
            <consortium name="Ensembl"/>
        </authorList>
    </citation>
    <scope>IDENTIFICATION</scope>
</reference>
<name>A0A8C1RBW2_CYPCA</name>
<dbReference type="AlphaFoldDB" id="A0A8C1RBW2"/>
<dbReference type="PANTHER" id="PTHR20914">
    <property type="entry name" value="LY6/PLAUR DOMAIN-CONTAINING PROTEIN 8"/>
    <property type="match status" value="1"/>
</dbReference>
<evidence type="ECO:0000256" key="1">
    <source>
        <dbReference type="ARBA" id="ARBA00004236"/>
    </source>
</evidence>
<organism evidence="10 11">
    <name type="scientific">Cyprinus carpio</name>
    <name type="common">Common carp</name>
    <dbReference type="NCBI Taxonomy" id="7962"/>
    <lineage>
        <taxon>Eukaryota</taxon>
        <taxon>Metazoa</taxon>
        <taxon>Chordata</taxon>
        <taxon>Craniata</taxon>
        <taxon>Vertebrata</taxon>
        <taxon>Euteleostomi</taxon>
        <taxon>Actinopterygii</taxon>
        <taxon>Neopterygii</taxon>
        <taxon>Teleostei</taxon>
        <taxon>Ostariophysi</taxon>
        <taxon>Cypriniformes</taxon>
        <taxon>Cyprinidae</taxon>
        <taxon>Cyprininae</taxon>
        <taxon>Cyprinus</taxon>
    </lineage>
</organism>
<evidence type="ECO:0000313" key="10">
    <source>
        <dbReference type="Ensembl" id="ENSCCRP00010102076.1"/>
    </source>
</evidence>
<evidence type="ECO:0000256" key="8">
    <source>
        <dbReference type="SAM" id="SignalP"/>
    </source>
</evidence>
<dbReference type="Ensembl" id="ENSCCRT00010113391.1">
    <property type="protein sequence ID" value="ENSCCRP00010102076.1"/>
    <property type="gene ID" value="ENSCCRG00010044937.1"/>
</dbReference>
<reference evidence="10" key="1">
    <citation type="submission" date="2025-08" db="UniProtKB">
        <authorList>
            <consortium name="Ensembl"/>
        </authorList>
    </citation>
    <scope>IDENTIFICATION</scope>
</reference>
<keyword evidence="11" id="KW-1185">Reference proteome</keyword>
<dbReference type="SMART" id="SM00134">
    <property type="entry name" value="LU"/>
    <property type="match status" value="2"/>
</dbReference>
<dbReference type="PANTHER" id="PTHR20914:SF24">
    <property type="entry name" value="LYMPHOCYTE ANTIGEN 6 FAMILY MEMBER M2-RELATED"/>
    <property type="match status" value="1"/>
</dbReference>
<evidence type="ECO:0000256" key="6">
    <source>
        <dbReference type="ARBA" id="ARBA00023136"/>
    </source>
</evidence>
<protein>
    <recommendedName>
        <fullName evidence="9">UPAR/Ly6 domain-containing protein</fullName>
    </recommendedName>
</protein>
<accession>A0A8C1RBW2</accession>